<feature type="active site" evidence="12">
    <location>
        <position position="232"/>
    </location>
</feature>
<evidence type="ECO:0000256" key="5">
    <source>
        <dbReference type="ARBA" id="ARBA00022692"/>
    </source>
</evidence>
<evidence type="ECO:0000256" key="11">
    <source>
        <dbReference type="ARBA" id="ARBA00023264"/>
    </source>
</evidence>
<dbReference type="GO" id="GO:0032049">
    <property type="term" value="P:cardiolipin biosynthetic process"/>
    <property type="evidence" value="ECO:0007669"/>
    <property type="project" value="UniProtKB-UniRule"/>
</dbReference>
<feature type="transmembrane region" description="Helical" evidence="12">
    <location>
        <begin position="6"/>
        <end position="26"/>
    </location>
</feature>
<evidence type="ECO:0000259" key="14">
    <source>
        <dbReference type="PROSITE" id="PS50035"/>
    </source>
</evidence>
<reference evidence="16" key="1">
    <citation type="submission" date="2016-10" db="EMBL/GenBank/DDBJ databases">
        <authorList>
            <person name="Varghese N."/>
            <person name="Submissions S."/>
        </authorList>
    </citation>
    <scope>NUCLEOTIDE SEQUENCE [LARGE SCALE GENOMIC DNA]</scope>
    <source>
        <strain evidence="16">DSM 20403</strain>
    </source>
</reference>
<name>A0A1I2QM15_9LACO</name>
<proteinExistence type="inferred from homology"/>
<evidence type="ECO:0000256" key="8">
    <source>
        <dbReference type="ARBA" id="ARBA00023098"/>
    </source>
</evidence>
<dbReference type="EMBL" id="FOPI01000008">
    <property type="protein sequence ID" value="SFG26651.1"/>
    <property type="molecule type" value="Genomic_DNA"/>
</dbReference>
<dbReference type="GO" id="GO:0005886">
    <property type="term" value="C:plasma membrane"/>
    <property type="evidence" value="ECO:0007669"/>
    <property type="project" value="UniProtKB-SubCell"/>
</dbReference>
<keyword evidence="4 12" id="KW-0808">Transferase</keyword>
<dbReference type="SMART" id="SM00155">
    <property type="entry name" value="PLDc"/>
    <property type="match status" value="2"/>
</dbReference>
<dbReference type="AlphaFoldDB" id="A0A1I2QM15"/>
<sequence>MTVGTVIWIIILILLLNTTAAIITVFKEKRDIAATWAWLLVLNLLPVVGFVIYLFAGKKISKEKIFDLRTQERTGISQLVALQKEQWNEKELMPSDLLTDEARQTVRALLVADDAILTKNNEVKVYTDGHEKFRALIEDVRKAKDHVHVEYYSFFSDQIGTELLHALEDACSRGVEVRIIYDSMGSRGQRRGFFKRLESLGGRAEVFFGSKAAPVHSPRLNYRLHRKIVVIDGKIGYIGGFNVGDQYLGLSKKFGYWRDTHLRIVGNACAVMQSRFFMDWNATIARTREKDRLEYSNHYFPLEKSKGQTSIQIVSSGPDSETEAIRLGYLKMISSANEYICIQTPYLIPDDAVMDALKLAVYSGIRVRIMIPSMPDHPFVYRATEYYARELVNNGVELYRYDNGFLHAKTMVIDGQISSVGSANLDFRSFKLNFEGNAFCYDRDLARHLTDIFDEDTKECTKLTEEYFLNQSAWRRFKQYFSRLLSPIL</sequence>
<dbReference type="EC" id="2.7.8.-" evidence="12 13"/>
<keyword evidence="10 12" id="KW-0594">Phospholipid biosynthesis</keyword>
<keyword evidence="5 12" id="KW-0812">Transmembrane</keyword>
<dbReference type="InterPro" id="IPR025202">
    <property type="entry name" value="PLD-like_dom"/>
</dbReference>
<keyword evidence="7 12" id="KW-1133">Transmembrane helix</keyword>
<organism evidence="15 16">
    <name type="scientific">Ligilactobacillus ruminis DSM 20403 = NBRC 102161</name>
    <dbReference type="NCBI Taxonomy" id="1423798"/>
    <lineage>
        <taxon>Bacteria</taxon>
        <taxon>Bacillati</taxon>
        <taxon>Bacillota</taxon>
        <taxon>Bacilli</taxon>
        <taxon>Lactobacillales</taxon>
        <taxon>Lactobacillaceae</taxon>
        <taxon>Ligilactobacillus</taxon>
    </lineage>
</organism>
<dbReference type="Gene3D" id="3.30.870.10">
    <property type="entry name" value="Endonuclease Chain A"/>
    <property type="match status" value="2"/>
</dbReference>
<dbReference type="PANTHER" id="PTHR21248:SF22">
    <property type="entry name" value="PHOSPHOLIPASE D"/>
    <property type="match status" value="1"/>
</dbReference>
<gene>
    <name evidence="15" type="ORF">SAMN02910432_00626</name>
</gene>
<feature type="active site" evidence="12">
    <location>
        <position position="407"/>
    </location>
</feature>
<dbReference type="InterPro" id="IPR022924">
    <property type="entry name" value="Cardiolipin_synthase"/>
</dbReference>
<keyword evidence="3 12" id="KW-0444">Lipid biosynthesis</keyword>
<keyword evidence="11 12" id="KW-1208">Phospholipid metabolism</keyword>
<evidence type="ECO:0000313" key="16">
    <source>
        <dbReference type="Proteomes" id="UP000182635"/>
    </source>
</evidence>
<dbReference type="Pfam" id="PF13396">
    <property type="entry name" value="PLDc_N"/>
    <property type="match status" value="1"/>
</dbReference>
<dbReference type="SUPFAM" id="SSF56024">
    <property type="entry name" value="Phospholipase D/nuclease"/>
    <property type="match status" value="2"/>
</dbReference>
<dbReference type="InterPro" id="IPR030874">
    <property type="entry name" value="Cardiolipin_synth_Firmi"/>
</dbReference>
<keyword evidence="8 12" id="KW-0443">Lipid metabolism</keyword>
<evidence type="ECO:0000256" key="3">
    <source>
        <dbReference type="ARBA" id="ARBA00022516"/>
    </source>
</evidence>
<protein>
    <recommendedName>
        <fullName evidence="12 13">Cardiolipin synthase</fullName>
        <shortName evidence="12">CL synthase</shortName>
        <ecNumber evidence="12 13">2.7.8.-</ecNumber>
    </recommendedName>
</protein>
<dbReference type="CDD" id="cd09110">
    <property type="entry name" value="PLDc_CLS_1"/>
    <property type="match status" value="1"/>
</dbReference>
<comment type="subcellular location">
    <subcellularLocation>
        <location evidence="1 12">Cell membrane</location>
        <topology evidence="1 12">Multi-pass membrane protein</topology>
    </subcellularLocation>
</comment>
<dbReference type="CDD" id="cd09112">
    <property type="entry name" value="PLDc_CLS_2"/>
    <property type="match status" value="1"/>
</dbReference>
<evidence type="ECO:0000313" key="15">
    <source>
        <dbReference type="EMBL" id="SFG26651.1"/>
    </source>
</evidence>
<feature type="active site" evidence="12">
    <location>
        <position position="225"/>
    </location>
</feature>
<evidence type="ECO:0000256" key="4">
    <source>
        <dbReference type="ARBA" id="ARBA00022679"/>
    </source>
</evidence>
<dbReference type="GO" id="GO:0008808">
    <property type="term" value="F:cardiolipin synthase activity"/>
    <property type="evidence" value="ECO:0007669"/>
    <property type="project" value="UniProtKB-UniRule"/>
</dbReference>
<comment type="catalytic activity">
    <reaction evidence="12">
        <text>2 a 1,2-diacyl-sn-glycero-3-phospho-(1'-sn-glycerol) = a cardiolipin + glycerol</text>
        <dbReference type="Rhea" id="RHEA:31451"/>
        <dbReference type="ChEBI" id="CHEBI:17754"/>
        <dbReference type="ChEBI" id="CHEBI:62237"/>
        <dbReference type="ChEBI" id="CHEBI:64716"/>
    </reaction>
</comment>
<feature type="active site" evidence="12">
    <location>
        <position position="409"/>
    </location>
</feature>
<dbReference type="Proteomes" id="UP000182635">
    <property type="component" value="Unassembled WGS sequence"/>
</dbReference>
<evidence type="ECO:0000256" key="2">
    <source>
        <dbReference type="ARBA" id="ARBA00022475"/>
    </source>
</evidence>
<keyword evidence="2 12" id="KW-1003">Cell membrane</keyword>
<feature type="domain" description="PLD phosphodiesterase" evidence="14">
    <location>
        <begin position="402"/>
        <end position="429"/>
    </location>
</feature>
<keyword evidence="9 12" id="KW-0472">Membrane</keyword>
<dbReference type="InterPro" id="IPR027379">
    <property type="entry name" value="CLS_N"/>
</dbReference>
<evidence type="ECO:0000256" key="6">
    <source>
        <dbReference type="ARBA" id="ARBA00022737"/>
    </source>
</evidence>
<feature type="domain" description="PLD phosphodiesterase" evidence="14">
    <location>
        <begin position="220"/>
        <end position="247"/>
    </location>
</feature>
<feature type="active site" evidence="12">
    <location>
        <position position="227"/>
    </location>
</feature>
<dbReference type="NCBIfam" id="TIGR04265">
    <property type="entry name" value="bac_cardiolipin"/>
    <property type="match status" value="1"/>
</dbReference>
<dbReference type="PANTHER" id="PTHR21248">
    <property type="entry name" value="CARDIOLIPIN SYNTHASE"/>
    <property type="match status" value="1"/>
</dbReference>
<keyword evidence="6" id="KW-0677">Repeat</keyword>
<dbReference type="InterPro" id="IPR001736">
    <property type="entry name" value="PLipase_D/transphosphatidylase"/>
</dbReference>
<evidence type="ECO:0000256" key="12">
    <source>
        <dbReference type="HAMAP-Rule" id="MF_01916"/>
    </source>
</evidence>
<dbReference type="Pfam" id="PF13091">
    <property type="entry name" value="PLDc_2"/>
    <property type="match status" value="2"/>
</dbReference>
<evidence type="ECO:0000256" key="10">
    <source>
        <dbReference type="ARBA" id="ARBA00023209"/>
    </source>
</evidence>
<accession>A0A1I2QM15</accession>
<feature type="transmembrane region" description="Helical" evidence="12">
    <location>
        <begin position="33"/>
        <end position="56"/>
    </location>
</feature>
<dbReference type="HAMAP" id="MF_01916">
    <property type="entry name" value="Cardiolipin_synth_Cls"/>
    <property type="match status" value="1"/>
</dbReference>
<evidence type="ECO:0000256" key="1">
    <source>
        <dbReference type="ARBA" id="ARBA00004651"/>
    </source>
</evidence>
<feature type="active site" evidence="12">
    <location>
        <position position="414"/>
    </location>
</feature>
<comment type="function">
    <text evidence="12">Catalyzes the reversible phosphatidyl group transfer from one phosphatidylglycerol molecule to another to form cardiolipin (CL) (diphosphatidylglycerol) and glycerol.</text>
</comment>
<evidence type="ECO:0000256" key="7">
    <source>
        <dbReference type="ARBA" id="ARBA00022989"/>
    </source>
</evidence>
<comment type="similarity">
    <text evidence="12">Belongs to the phospholipase D family. Cardiolipin synthase subfamily.</text>
</comment>
<dbReference type="PROSITE" id="PS50035">
    <property type="entry name" value="PLD"/>
    <property type="match status" value="2"/>
</dbReference>
<evidence type="ECO:0000256" key="9">
    <source>
        <dbReference type="ARBA" id="ARBA00023136"/>
    </source>
</evidence>
<evidence type="ECO:0000256" key="13">
    <source>
        <dbReference type="NCBIfam" id="TIGR04265"/>
    </source>
</evidence>